<evidence type="ECO:0000313" key="3">
    <source>
        <dbReference type="Proteomes" id="UP001249291"/>
    </source>
</evidence>
<keyword evidence="3" id="KW-1185">Reference proteome</keyword>
<dbReference type="EMBL" id="JAVIZQ010000001">
    <property type="protein sequence ID" value="MDR6142368.1"/>
    <property type="molecule type" value="Genomic_DNA"/>
</dbReference>
<protein>
    <submittedName>
        <fullName evidence="2">Uncharacterized protein</fullName>
    </submittedName>
</protein>
<organism evidence="2 3">
    <name type="scientific">Microbacterium foliorum</name>
    <dbReference type="NCBI Taxonomy" id="104336"/>
    <lineage>
        <taxon>Bacteria</taxon>
        <taxon>Bacillati</taxon>
        <taxon>Actinomycetota</taxon>
        <taxon>Actinomycetes</taxon>
        <taxon>Micrococcales</taxon>
        <taxon>Microbacteriaceae</taxon>
        <taxon>Microbacterium</taxon>
    </lineage>
</organism>
<proteinExistence type="predicted"/>
<name>A0ABU1HQP1_9MICO</name>
<dbReference type="Proteomes" id="UP001249291">
    <property type="component" value="Unassembled WGS sequence"/>
</dbReference>
<evidence type="ECO:0000313" key="2">
    <source>
        <dbReference type="EMBL" id="MDR6142368.1"/>
    </source>
</evidence>
<feature type="region of interest" description="Disordered" evidence="1">
    <location>
        <begin position="53"/>
        <end position="73"/>
    </location>
</feature>
<accession>A0ABU1HQP1</accession>
<comment type="caution">
    <text evidence="2">The sequence shown here is derived from an EMBL/GenBank/DDBJ whole genome shotgun (WGS) entry which is preliminary data.</text>
</comment>
<evidence type="ECO:0000256" key="1">
    <source>
        <dbReference type="SAM" id="MobiDB-lite"/>
    </source>
</evidence>
<sequence>MARRGMAAHIAPSTRNGPLHELREETVFDWITRNNSPEKPNTPPVLAMATAAAKKKDPDAGQSVEVQIPEGTN</sequence>
<reference evidence="2 3" key="1">
    <citation type="submission" date="2023-08" db="EMBL/GenBank/DDBJ databases">
        <title>Functional and genomic diversity of the sorghum phyllosphere microbiome.</title>
        <authorList>
            <person name="Shade A."/>
        </authorList>
    </citation>
    <scope>NUCLEOTIDE SEQUENCE [LARGE SCALE GENOMIC DNA]</scope>
    <source>
        <strain evidence="2 3">SORGH_AS_0445</strain>
    </source>
</reference>
<gene>
    <name evidence="2" type="ORF">QE375_001922</name>
</gene>
<feature type="region of interest" description="Disordered" evidence="1">
    <location>
        <begin position="1"/>
        <end position="21"/>
    </location>
</feature>